<feature type="domain" description="Core-binding (CB)" evidence="7">
    <location>
        <begin position="56"/>
        <end position="139"/>
    </location>
</feature>
<dbReference type="PANTHER" id="PTHR30629">
    <property type="entry name" value="PROPHAGE INTEGRASE"/>
    <property type="match status" value="1"/>
</dbReference>
<evidence type="ECO:0000313" key="8">
    <source>
        <dbReference type="EMBL" id="MBK3497229.1"/>
    </source>
</evidence>
<keyword evidence="3 5" id="KW-0238">DNA-binding</keyword>
<dbReference type="Gene3D" id="1.10.443.10">
    <property type="entry name" value="Intergrase catalytic core"/>
    <property type="match status" value="1"/>
</dbReference>
<protein>
    <submittedName>
        <fullName evidence="8">Site-specific integrase</fullName>
    </submittedName>
</protein>
<dbReference type="InterPro" id="IPR013762">
    <property type="entry name" value="Integrase-like_cat_sf"/>
</dbReference>
<reference evidence="8 9" key="1">
    <citation type="submission" date="2020-12" db="EMBL/GenBank/DDBJ databases">
        <title>YIM B01967 draft genome.</title>
        <authorList>
            <person name="Yan X."/>
        </authorList>
    </citation>
    <scope>NUCLEOTIDE SEQUENCE [LARGE SCALE GENOMIC DNA]</scope>
    <source>
        <strain evidence="8 9">YIM B01967</strain>
    </source>
</reference>
<keyword evidence="9" id="KW-1185">Reference proteome</keyword>
<dbReference type="RefSeq" id="WP_200750535.1">
    <property type="nucleotide sequence ID" value="NZ_JAEOAH010000055.1"/>
</dbReference>
<dbReference type="SUPFAM" id="SSF56349">
    <property type="entry name" value="DNA breaking-rejoining enzymes"/>
    <property type="match status" value="1"/>
</dbReference>
<comment type="similarity">
    <text evidence="1">Belongs to the 'phage' integrase family.</text>
</comment>
<evidence type="ECO:0000256" key="1">
    <source>
        <dbReference type="ARBA" id="ARBA00008857"/>
    </source>
</evidence>
<dbReference type="Gene3D" id="1.10.150.130">
    <property type="match status" value="1"/>
</dbReference>
<dbReference type="Pfam" id="PF00589">
    <property type="entry name" value="Phage_integrase"/>
    <property type="match status" value="1"/>
</dbReference>
<evidence type="ECO:0000313" key="9">
    <source>
        <dbReference type="Proteomes" id="UP000618943"/>
    </source>
</evidence>
<dbReference type="InterPro" id="IPR011010">
    <property type="entry name" value="DNA_brk_join_enz"/>
</dbReference>
<accession>A0ABS1HCQ1</accession>
<comment type="caution">
    <text evidence="8">The sequence shown here is derived from an EMBL/GenBank/DDBJ whole genome shotgun (WGS) entry which is preliminary data.</text>
</comment>
<dbReference type="InterPro" id="IPR050808">
    <property type="entry name" value="Phage_Integrase"/>
</dbReference>
<name>A0ABS1HCQ1_9BACL</name>
<dbReference type="InterPro" id="IPR002104">
    <property type="entry name" value="Integrase_catalytic"/>
</dbReference>
<evidence type="ECO:0000256" key="5">
    <source>
        <dbReference type="PROSITE-ProRule" id="PRU01248"/>
    </source>
</evidence>
<dbReference type="CDD" id="cd01189">
    <property type="entry name" value="INT_ICEBs1_C_like"/>
    <property type="match status" value="1"/>
</dbReference>
<evidence type="ECO:0000259" key="7">
    <source>
        <dbReference type="PROSITE" id="PS51900"/>
    </source>
</evidence>
<keyword evidence="2" id="KW-0229">DNA integration</keyword>
<dbReference type="InterPro" id="IPR044068">
    <property type="entry name" value="CB"/>
</dbReference>
<dbReference type="PROSITE" id="PS51898">
    <property type="entry name" value="TYR_RECOMBINASE"/>
    <property type="match status" value="1"/>
</dbReference>
<dbReference type="Pfam" id="PF14657">
    <property type="entry name" value="Arm-DNA-bind_4"/>
    <property type="match status" value="1"/>
</dbReference>
<dbReference type="InterPro" id="IPR010998">
    <property type="entry name" value="Integrase_recombinase_N"/>
</dbReference>
<dbReference type="EMBL" id="JAEOAH010000055">
    <property type="protein sequence ID" value="MBK3497229.1"/>
    <property type="molecule type" value="Genomic_DNA"/>
</dbReference>
<dbReference type="PANTHER" id="PTHR30629:SF2">
    <property type="entry name" value="PROPHAGE INTEGRASE INTS-RELATED"/>
    <property type="match status" value="1"/>
</dbReference>
<proteinExistence type="inferred from homology"/>
<dbReference type="InterPro" id="IPR004107">
    <property type="entry name" value="Integrase_SAM-like_N"/>
</dbReference>
<evidence type="ECO:0000256" key="4">
    <source>
        <dbReference type="ARBA" id="ARBA00023172"/>
    </source>
</evidence>
<sequence>MASISKRGSTWQYTVSYMEDGKYKPIRKGGFRTKKEASVAAVQVEANIAQGIAGIKKDIAFAQYFLEWYQTYKKDVGAITLNSYQATYNKILSHFKETPLQKVTKRDYQNFLNALGETSAKDTNRKLNGYIRTCLKEAIDEELIKNDFTRNITVTGSSGKKGFEKFIDYTSSQLLLQDLHKNIDQGIENIMLILALSTGLRYGELIGLCINDLDFKNNRIKVHRQWQYKEGGGFGPLKTEKSERTISIDKLTMKALKKHLITVKNDPANVHNLVFFEPSSDISVVKNDRLNDTLRSILKRLNIKPPITVHGLRHTHSSILLYKGISILYVSERLGHANIDITTSTYAHVLKELRERDSEQTSNIFEQLLVV</sequence>
<organism evidence="8 9">
    <name type="scientific">Viridibacillus soli</name>
    <dbReference type="NCBI Taxonomy" id="2798301"/>
    <lineage>
        <taxon>Bacteria</taxon>
        <taxon>Bacillati</taxon>
        <taxon>Bacillota</taxon>
        <taxon>Bacilli</taxon>
        <taxon>Bacillales</taxon>
        <taxon>Caryophanaceae</taxon>
        <taxon>Viridibacillus</taxon>
    </lineage>
</organism>
<dbReference type="PROSITE" id="PS51900">
    <property type="entry name" value="CB"/>
    <property type="match status" value="1"/>
</dbReference>
<feature type="domain" description="Tyr recombinase" evidence="6">
    <location>
        <begin position="165"/>
        <end position="360"/>
    </location>
</feature>
<gene>
    <name evidence="8" type="ORF">JFL43_20850</name>
</gene>
<dbReference type="Pfam" id="PF14659">
    <property type="entry name" value="Phage_int_SAM_3"/>
    <property type="match status" value="1"/>
</dbReference>
<evidence type="ECO:0000256" key="3">
    <source>
        <dbReference type="ARBA" id="ARBA00023125"/>
    </source>
</evidence>
<keyword evidence="4" id="KW-0233">DNA recombination</keyword>
<evidence type="ECO:0000256" key="2">
    <source>
        <dbReference type="ARBA" id="ARBA00022908"/>
    </source>
</evidence>
<dbReference type="Proteomes" id="UP000618943">
    <property type="component" value="Unassembled WGS sequence"/>
</dbReference>
<evidence type="ECO:0000259" key="6">
    <source>
        <dbReference type="PROSITE" id="PS51898"/>
    </source>
</evidence>
<dbReference type="InterPro" id="IPR028259">
    <property type="entry name" value="AP2-like_int_N"/>
</dbReference>